<evidence type="ECO:0000256" key="3">
    <source>
        <dbReference type="ARBA" id="ARBA00022842"/>
    </source>
</evidence>
<dbReference type="SUPFAM" id="SSF51621">
    <property type="entry name" value="Phosphoenolpyruvate/pyruvate domain"/>
    <property type="match status" value="1"/>
</dbReference>
<dbReference type="EMBL" id="MGDB01000034">
    <property type="protein sequence ID" value="OGL42648.1"/>
    <property type="molecule type" value="Genomic_DNA"/>
</dbReference>
<dbReference type="PIRSF" id="PIRSF015582">
    <property type="entry name" value="Cit_lyase_B"/>
    <property type="match status" value="1"/>
</dbReference>
<evidence type="ECO:0000256" key="2">
    <source>
        <dbReference type="ARBA" id="ARBA00022723"/>
    </source>
</evidence>
<organism evidence="7 8">
    <name type="scientific">Candidatus Schekmanbacteria bacterium GWA2_38_11</name>
    <dbReference type="NCBI Taxonomy" id="1817876"/>
    <lineage>
        <taxon>Bacteria</taxon>
        <taxon>Candidatus Schekmaniibacteriota</taxon>
    </lineage>
</organism>
<protein>
    <recommendedName>
        <fullName evidence="6">HpcH/HpaI aldolase/citrate lyase domain-containing protein</fullName>
    </recommendedName>
</protein>
<dbReference type="InterPro" id="IPR015813">
    <property type="entry name" value="Pyrv/PenolPyrv_kinase-like_dom"/>
</dbReference>
<gene>
    <name evidence="7" type="ORF">A2042_01260</name>
</gene>
<keyword evidence="3 5" id="KW-0460">Magnesium</keyword>
<feature type="domain" description="HpcH/HpaI aldolase/citrate lyase" evidence="6">
    <location>
        <begin position="6"/>
        <end position="225"/>
    </location>
</feature>
<proteinExistence type="predicted"/>
<dbReference type="GO" id="GO:0006107">
    <property type="term" value="P:oxaloacetate metabolic process"/>
    <property type="evidence" value="ECO:0007669"/>
    <property type="project" value="TreeGrafter"/>
</dbReference>
<dbReference type="AlphaFoldDB" id="A0A1F7RNB1"/>
<feature type="binding site" evidence="4">
    <location>
        <position position="130"/>
    </location>
    <ligand>
        <name>substrate</name>
    </ligand>
</feature>
<feature type="binding site" evidence="4">
    <location>
        <position position="67"/>
    </location>
    <ligand>
        <name>substrate</name>
    </ligand>
</feature>
<dbReference type="GO" id="GO:0000287">
    <property type="term" value="F:magnesium ion binding"/>
    <property type="evidence" value="ECO:0007669"/>
    <property type="project" value="TreeGrafter"/>
</dbReference>
<comment type="cofactor">
    <cofactor evidence="1">
        <name>Mg(2+)</name>
        <dbReference type="ChEBI" id="CHEBI:18420"/>
    </cofactor>
</comment>
<evidence type="ECO:0000259" key="6">
    <source>
        <dbReference type="Pfam" id="PF03328"/>
    </source>
</evidence>
<dbReference type="Proteomes" id="UP000178526">
    <property type="component" value="Unassembled WGS sequence"/>
</dbReference>
<feature type="binding site" evidence="5">
    <location>
        <position position="130"/>
    </location>
    <ligand>
        <name>Mg(2+)</name>
        <dbReference type="ChEBI" id="CHEBI:18420"/>
    </ligand>
</feature>
<evidence type="ECO:0000313" key="7">
    <source>
        <dbReference type="EMBL" id="OGL42648.1"/>
    </source>
</evidence>
<evidence type="ECO:0000256" key="4">
    <source>
        <dbReference type="PIRSR" id="PIRSR015582-1"/>
    </source>
</evidence>
<accession>A0A1F7RNB1</accession>
<dbReference type="Pfam" id="PF03328">
    <property type="entry name" value="HpcH_HpaI"/>
    <property type="match status" value="1"/>
</dbReference>
<sequence>MDRLRRTMLYVPGSSTKMLEKGKDLDVDSLIIDLEDAVALSQKDAARETVVKALNEIDFGNKEKNVRINALSTPFGESDLKEVIKAKPDAFVVPKVNRAEDLLQVDALLSSLEKENGLAPGTISLHAMIESPHAIVNINEIAASTKRLKAMLFGAADYTKETRGKITKERLELLYPLNKMVLAARVNGIDAIDSPFFDIKDTEGLIYHTNIVRNMGYDGKSVIHPSQIKPVNDIFTPTKEEVEFAKKVIEAFKQADEQGIGATVVDGQLVERLHAEAAKRTLMIAQRAGIV</sequence>
<dbReference type="PANTHER" id="PTHR32308">
    <property type="entry name" value="LYASE BETA SUBUNIT, PUTATIVE (AFU_ORTHOLOGUE AFUA_4G13030)-RELATED"/>
    <property type="match status" value="1"/>
</dbReference>
<name>A0A1F7RNB1_9BACT</name>
<keyword evidence="2 5" id="KW-0479">Metal-binding</keyword>
<dbReference type="InterPro" id="IPR040442">
    <property type="entry name" value="Pyrv_kinase-like_dom_sf"/>
</dbReference>
<evidence type="ECO:0000256" key="5">
    <source>
        <dbReference type="PIRSR" id="PIRSR015582-2"/>
    </source>
</evidence>
<evidence type="ECO:0000256" key="1">
    <source>
        <dbReference type="ARBA" id="ARBA00001946"/>
    </source>
</evidence>
<feature type="binding site" evidence="5">
    <location>
        <position position="157"/>
    </location>
    <ligand>
        <name>Mg(2+)</name>
        <dbReference type="ChEBI" id="CHEBI:18420"/>
    </ligand>
</feature>
<dbReference type="PANTHER" id="PTHR32308:SF10">
    <property type="entry name" value="CITRATE LYASE SUBUNIT BETA"/>
    <property type="match status" value="1"/>
</dbReference>
<evidence type="ECO:0000313" key="8">
    <source>
        <dbReference type="Proteomes" id="UP000178526"/>
    </source>
</evidence>
<reference evidence="7 8" key="1">
    <citation type="journal article" date="2016" name="Nat. Commun.">
        <title>Thousands of microbial genomes shed light on interconnected biogeochemical processes in an aquifer system.</title>
        <authorList>
            <person name="Anantharaman K."/>
            <person name="Brown C.T."/>
            <person name="Hug L.A."/>
            <person name="Sharon I."/>
            <person name="Castelle C.J."/>
            <person name="Probst A.J."/>
            <person name="Thomas B.C."/>
            <person name="Singh A."/>
            <person name="Wilkins M.J."/>
            <person name="Karaoz U."/>
            <person name="Brodie E.L."/>
            <person name="Williams K.H."/>
            <person name="Hubbard S.S."/>
            <person name="Banfield J.F."/>
        </authorList>
    </citation>
    <scope>NUCLEOTIDE SEQUENCE [LARGE SCALE GENOMIC DNA]</scope>
</reference>
<dbReference type="Gene3D" id="3.20.20.60">
    <property type="entry name" value="Phosphoenolpyruvate-binding domains"/>
    <property type="match status" value="1"/>
</dbReference>
<dbReference type="GO" id="GO:0003824">
    <property type="term" value="F:catalytic activity"/>
    <property type="evidence" value="ECO:0007669"/>
    <property type="project" value="InterPro"/>
</dbReference>
<dbReference type="InterPro" id="IPR005000">
    <property type="entry name" value="Aldolase/citrate-lyase_domain"/>
</dbReference>
<comment type="caution">
    <text evidence="7">The sequence shown here is derived from an EMBL/GenBank/DDBJ whole genome shotgun (WGS) entry which is preliminary data.</text>
</comment>
<dbReference type="InterPro" id="IPR011206">
    <property type="entry name" value="Citrate_lyase_beta/mcl1/mcl2"/>
</dbReference>